<dbReference type="PANTHER" id="PTHR22926">
    <property type="entry name" value="PHOSPHO-N-ACETYLMURAMOYL-PENTAPEPTIDE-TRANSFERASE"/>
    <property type="match status" value="1"/>
</dbReference>
<comment type="cofactor">
    <cofactor evidence="7">
        <name>Mg(2+)</name>
        <dbReference type="ChEBI" id="CHEBI:18420"/>
    </cofactor>
</comment>
<evidence type="ECO:0000256" key="6">
    <source>
        <dbReference type="ARBA" id="ARBA00023136"/>
    </source>
</evidence>
<keyword evidence="6" id="KW-0472">Membrane</keyword>
<dbReference type="GO" id="GO:0046872">
    <property type="term" value="F:metal ion binding"/>
    <property type="evidence" value="ECO:0007669"/>
    <property type="project" value="UniProtKB-KW"/>
</dbReference>
<keyword evidence="3" id="KW-0808">Transferase</keyword>
<evidence type="ECO:0000256" key="2">
    <source>
        <dbReference type="ARBA" id="ARBA00022475"/>
    </source>
</evidence>
<comment type="caution">
    <text evidence="8">The sequence shown here is derived from an EMBL/GenBank/DDBJ whole genome shotgun (WGS) entry which is preliminary data.</text>
</comment>
<dbReference type="GO" id="GO:0005886">
    <property type="term" value="C:plasma membrane"/>
    <property type="evidence" value="ECO:0007669"/>
    <property type="project" value="UniProtKB-SubCell"/>
</dbReference>
<keyword evidence="2" id="KW-1003">Cell membrane</keyword>
<dbReference type="Pfam" id="PF00953">
    <property type="entry name" value="Glycos_transf_4"/>
    <property type="match status" value="1"/>
</dbReference>
<dbReference type="CDD" id="cd06853">
    <property type="entry name" value="GT_WecA_like"/>
    <property type="match status" value="1"/>
</dbReference>
<dbReference type="STRING" id="39777.B7L28_07875"/>
<organism evidence="8">
    <name type="scientific">Veillonella atypica</name>
    <dbReference type="NCBI Taxonomy" id="39777"/>
    <lineage>
        <taxon>Bacteria</taxon>
        <taxon>Bacillati</taxon>
        <taxon>Bacillota</taxon>
        <taxon>Negativicutes</taxon>
        <taxon>Veillonellales</taxon>
        <taxon>Veillonellaceae</taxon>
        <taxon>Veillonella</taxon>
    </lineage>
</organism>
<feature type="binding site" evidence="7">
    <location>
        <position position="215"/>
    </location>
    <ligand>
        <name>Mg(2+)</name>
        <dbReference type="ChEBI" id="CHEBI:18420"/>
    </ligand>
</feature>
<evidence type="ECO:0000256" key="7">
    <source>
        <dbReference type="PIRSR" id="PIRSR600715-1"/>
    </source>
</evidence>
<dbReference type="AlphaFoldDB" id="A0A133S7D2"/>
<keyword evidence="7" id="KW-0479">Metal-binding</keyword>
<keyword evidence="5" id="KW-1133">Transmembrane helix</keyword>
<feature type="binding site" evidence="7">
    <location>
        <position position="155"/>
    </location>
    <ligand>
        <name>Mg(2+)</name>
        <dbReference type="ChEBI" id="CHEBI:18420"/>
    </ligand>
</feature>
<evidence type="ECO:0000256" key="4">
    <source>
        <dbReference type="ARBA" id="ARBA00022692"/>
    </source>
</evidence>
<dbReference type="GO" id="GO:0016780">
    <property type="term" value="F:phosphotransferase activity, for other substituted phosphate groups"/>
    <property type="evidence" value="ECO:0007669"/>
    <property type="project" value="InterPro"/>
</dbReference>
<accession>A0A133S7D2</accession>
<dbReference type="PANTHER" id="PTHR22926:SF3">
    <property type="entry name" value="UNDECAPRENYL-PHOSPHATE ALPHA-N-ACETYLGLUCOSAMINYL 1-PHOSPHATE TRANSFERASE"/>
    <property type="match status" value="1"/>
</dbReference>
<dbReference type="PROSITE" id="PS01348">
    <property type="entry name" value="MRAY_2"/>
    <property type="match status" value="1"/>
</dbReference>
<sequence>MSEYVPDYVWAFVLALVITFALTPLVKRFAVAVGAIDKPDARKVHHGAIPRLGGLAIFLGYIGSVLFNNSIPHDHKLFGFVLGTVILVLVGIWDDIRQIEPKTKLMGQIIAAAILVAYDIRVDFINLPWGGVVYLKYWAIPLTIFWIVGFTNIVNLIDGLDGLAAGISFIACIAVCAMTLQLGQIDLACIALALAGATVGFLRYNFNPAKIFMGDTGSMLLGYTLAAISVMGAVKTAATIALVVPAIVLGLPILDTLFAIVRRKISGRPIFKPDKGHVHHRLLAQGLSQKQAVLMMYAVTALFGGVSVIVAEVNAWIGCVLVLAIFLCSIYVARRLGVITHSDAAGHPLPRPTIERSNLDETISFDRKELAKALEHADDDSKKE</sequence>
<dbReference type="GO" id="GO:0071555">
    <property type="term" value="P:cell wall organization"/>
    <property type="evidence" value="ECO:0007669"/>
    <property type="project" value="TreeGrafter"/>
</dbReference>
<dbReference type="GO" id="GO:0044038">
    <property type="term" value="P:cell wall macromolecule biosynthetic process"/>
    <property type="evidence" value="ECO:0007669"/>
    <property type="project" value="TreeGrafter"/>
</dbReference>
<dbReference type="PATRIC" id="fig|39777.7.peg.88"/>
<protein>
    <submittedName>
        <fullName evidence="8">Putative ATP synthase F0, A subunit</fullName>
    </submittedName>
</protein>
<name>A0A133S7D2_9FIRM</name>
<evidence type="ECO:0000313" key="8">
    <source>
        <dbReference type="EMBL" id="KXA65606.1"/>
    </source>
</evidence>
<dbReference type="InterPro" id="IPR000715">
    <property type="entry name" value="Glycosyl_transferase_4"/>
</dbReference>
<gene>
    <name evidence="8" type="ORF">HMPREF3233_00088</name>
</gene>
<dbReference type="InterPro" id="IPR018480">
    <property type="entry name" value="PNAcMuramoyl-5peptid_Trfase_CS"/>
</dbReference>
<proteinExistence type="predicted"/>
<dbReference type="EMBL" id="LRQT01000002">
    <property type="protein sequence ID" value="KXA65606.1"/>
    <property type="molecule type" value="Genomic_DNA"/>
</dbReference>
<evidence type="ECO:0000256" key="3">
    <source>
        <dbReference type="ARBA" id="ARBA00022679"/>
    </source>
</evidence>
<evidence type="ECO:0000256" key="1">
    <source>
        <dbReference type="ARBA" id="ARBA00004651"/>
    </source>
</evidence>
<keyword evidence="7" id="KW-0460">Magnesium</keyword>
<evidence type="ECO:0000256" key="5">
    <source>
        <dbReference type="ARBA" id="ARBA00022989"/>
    </source>
</evidence>
<keyword evidence="4" id="KW-0812">Transmembrane</keyword>
<evidence type="ECO:0000313" key="9">
    <source>
        <dbReference type="Proteomes" id="UP000070226"/>
    </source>
</evidence>
<reference evidence="8 9" key="1">
    <citation type="submission" date="2016-01" db="EMBL/GenBank/DDBJ databases">
        <authorList>
            <person name="Oliw E.H."/>
        </authorList>
    </citation>
    <scope>NUCLEOTIDE SEQUENCE [LARGE SCALE GENOMIC DNA]</scope>
    <source>
        <strain evidence="8 9">CMW7756B</strain>
    </source>
</reference>
<comment type="subcellular location">
    <subcellularLocation>
        <location evidence="1">Cell membrane</location>
        <topology evidence="1">Multi-pass membrane protein</topology>
    </subcellularLocation>
</comment>
<dbReference type="RefSeq" id="WP_005377132.1">
    <property type="nucleotide sequence ID" value="NZ_CALLHQ010000006.1"/>
</dbReference>
<dbReference type="GO" id="GO:0009103">
    <property type="term" value="P:lipopolysaccharide biosynthetic process"/>
    <property type="evidence" value="ECO:0007669"/>
    <property type="project" value="TreeGrafter"/>
</dbReference>
<dbReference type="Proteomes" id="UP000070226">
    <property type="component" value="Unassembled WGS sequence"/>
</dbReference>